<dbReference type="EMBL" id="CP017755">
    <property type="protein sequence ID" value="AOZ08772.1"/>
    <property type="molecule type" value="Genomic_DNA"/>
</dbReference>
<keyword evidence="3" id="KW-1185">Reference proteome</keyword>
<proteinExistence type="predicted"/>
<gene>
    <name evidence="2" type="ORF">BKK80_22990</name>
</gene>
<feature type="signal peptide" evidence="1">
    <location>
        <begin position="1"/>
        <end position="19"/>
    </location>
</feature>
<dbReference type="PROSITE" id="PS51257">
    <property type="entry name" value="PROKAR_LIPOPROTEIN"/>
    <property type="match status" value="1"/>
</dbReference>
<feature type="chain" id="PRO_5045861388" description="DUF3313 domain-containing protein" evidence="1">
    <location>
        <begin position="20"/>
        <end position="210"/>
    </location>
</feature>
<dbReference type="RefSeq" id="WP_071016774.1">
    <property type="nucleotide sequence ID" value="NZ_CP017755.1"/>
</dbReference>
<evidence type="ECO:0000256" key="1">
    <source>
        <dbReference type="SAM" id="SignalP"/>
    </source>
</evidence>
<dbReference type="Proteomes" id="UP000177515">
    <property type="component" value="Chromosome 2"/>
</dbReference>
<organism evidence="2 3">
    <name type="scientific">Cupriavidus malaysiensis</name>
    <dbReference type="NCBI Taxonomy" id="367825"/>
    <lineage>
        <taxon>Bacteria</taxon>
        <taxon>Pseudomonadati</taxon>
        <taxon>Pseudomonadota</taxon>
        <taxon>Betaproteobacteria</taxon>
        <taxon>Burkholderiales</taxon>
        <taxon>Burkholderiaceae</taxon>
        <taxon>Cupriavidus</taxon>
    </lineage>
</organism>
<evidence type="ECO:0000313" key="2">
    <source>
        <dbReference type="EMBL" id="AOZ08772.1"/>
    </source>
</evidence>
<evidence type="ECO:0000313" key="3">
    <source>
        <dbReference type="Proteomes" id="UP000177515"/>
    </source>
</evidence>
<sequence length="210" mass="21633">MSSKTLSAILLALGLSACASLPPPDTGAAGSAGTLSLVTQSRTLHLASRPGFSPARYDGLAVGRIDIRRPAQLDDQDQAGYETLRAALAEQLAKTSAAPGTSGTPAAPAKNALRMDVALYDVQPVSPALNVLSAAALFLPLDTGAVTLEATFTDADGTVQARRTERLSGDVTSILSGFSRYERLKEALVDWAARCGSWDKQACATAASGS</sequence>
<accession>A0ABM6FAM6</accession>
<name>A0ABM6FAM6_9BURK</name>
<keyword evidence="1" id="KW-0732">Signal</keyword>
<protein>
    <recommendedName>
        <fullName evidence="4">DUF3313 domain-containing protein</fullName>
    </recommendedName>
</protein>
<dbReference type="InterPro" id="IPR021747">
    <property type="entry name" value="DUF3313"/>
</dbReference>
<evidence type="ECO:0008006" key="4">
    <source>
        <dbReference type="Google" id="ProtNLM"/>
    </source>
</evidence>
<reference evidence="2 3" key="1">
    <citation type="submission" date="2016-10" db="EMBL/GenBank/DDBJ databases">
        <title>Complete genome sequences of three Cupriavidus strains isolated from various Malaysian environments.</title>
        <authorList>
            <person name="Abdullah A.A.-A."/>
            <person name="Shafie N.A.H."/>
            <person name="Lau N.S."/>
        </authorList>
    </citation>
    <scope>NUCLEOTIDE SEQUENCE [LARGE SCALE GENOMIC DNA]</scope>
    <source>
        <strain evidence="2 3">USMAA1020</strain>
    </source>
</reference>
<dbReference type="Pfam" id="PF11769">
    <property type="entry name" value="DUF3313"/>
    <property type="match status" value="1"/>
</dbReference>